<accession>A0ACC1NPM4</accession>
<keyword evidence="2" id="KW-1185">Reference proteome</keyword>
<dbReference type="Proteomes" id="UP001143910">
    <property type="component" value="Unassembled WGS sequence"/>
</dbReference>
<dbReference type="EMBL" id="JANJQO010000191">
    <property type="protein sequence ID" value="KAJ2980541.1"/>
    <property type="molecule type" value="Genomic_DNA"/>
</dbReference>
<evidence type="ECO:0000313" key="2">
    <source>
        <dbReference type="Proteomes" id="UP001143910"/>
    </source>
</evidence>
<protein>
    <submittedName>
        <fullName evidence="1">Uncharacterized protein</fullName>
    </submittedName>
</protein>
<proteinExistence type="predicted"/>
<comment type="caution">
    <text evidence="1">The sequence shown here is derived from an EMBL/GenBank/DDBJ whole genome shotgun (WGS) entry which is preliminary data.</text>
</comment>
<name>A0ACC1NPM4_9HYPO</name>
<organism evidence="1 2">
    <name type="scientific">Zarea fungicola</name>
    <dbReference type="NCBI Taxonomy" id="93591"/>
    <lineage>
        <taxon>Eukaryota</taxon>
        <taxon>Fungi</taxon>
        <taxon>Dikarya</taxon>
        <taxon>Ascomycota</taxon>
        <taxon>Pezizomycotina</taxon>
        <taxon>Sordariomycetes</taxon>
        <taxon>Hypocreomycetidae</taxon>
        <taxon>Hypocreales</taxon>
        <taxon>Cordycipitaceae</taxon>
        <taxon>Zarea</taxon>
    </lineage>
</organism>
<reference evidence="1" key="1">
    <citation type="submission" date="2022-08" db="EMBL/GenBank/DDBJ databases">
        <title>Genome Sequence of Lecanicillium fungicola.</title>
        <authorList>
            <person name="Buettner E."/>
        </authorList>
    </citation>
    <scope>NUCLEOTIDE SEQUENCE</scope>
    <source>
        <strain evidence="1">Babe33</strain>
    </source>
</reference>
<sequence length="236" mass="25514">MMASQRPVILLCPGAFHRQIHYMQLTQPLRREGYDLAIPELPSVGFSADLGKIRIADDVRHSYGGLPVTDAVVGATVDDRKVQGEKGGVKAIVAISAFLPPQRGMSLLTCIGATRDDPSKFPDWWEDEESIVKHNKLGKTAQHLPNDDTIATIAANSVSWQSFAAFCDPVSNAGSDINAEKTYIVCELDGSIPVFGQVAFADACGARKVTIKTGHAPFLDAEYAAQILDVIRSYAQ</sequence>
<evidence type="ECO:0000313" key="1">
    <source>
        <dbReference type="EMBL" id="KAJ2980541.1"/>
    </source>
</evidence>
<gene>
    <name evidence="1" type="ORF">NQ176_g2574</name>
</gene>